<dbReference type="RefSeq" id="WP_139948266.1">
    <property type="nucleotide sequence ID" value="NZ_CP040899.1"/>
</dbReference>
<evidence type="ECO:0000256" key="1">
    <source>
        <dbReference type="ARBA" id="ARBA00006484"/>
    </source>
</evidence>
<evidence type="ECO:0000313" key="5">
    <source>
        <dbReference type="Proteomes" id="UP000313948"/>
    </source>
</evidence>
<reference evidence="4 5" key="1">
    <citation type="submission" date="2019-05" db="EMBL/GenBank/DDBJ databases">
        <title>Georgenia *** sp. nov., and Georgenia *** sp. nov., isolated from the intestinal contents of plateau pika (Ochotona curzoniae) in the Qinghai-Tibet plateau of China.</title>
        <authorList>
            <person name="Tian Z."/>
        </authorList>
    </citation>
    <scope>NUCLEOTIDE SEQUENCE [LARGE SCALE GENOMIC DNA]</scope>
    <source>
        <strain evidence="4 5">Z294</strain>
    </source>
</reference>
<dbReference type="SUPFAM" id="SSF51735">
    <property type="entry name" value="NAD(P)-binding Rossmann-fold domains"/>
    <property type="match status" value="1"/>
</dbReference>
<keyword evidence="5" id="KW-1185">Reference proteome</keyword>
<name>A0ABX5VKM4_9MICO</name>
<proteinExistence type="inferred from homology"/>
<dbReference type="EMBL" id="CP040899">
    <property type="protein sequence ID" value="QDB79007.1"/>
    <property type="molecule type" value="Genomic_DNA"/>
</dbReference>
<evidence type="ECO:0000256" key="2">
    <source>
        <dbReference type="ARBA" id="ARBA00023002"/>
    </source>
</evidence>
<protein>
    <submittedName>
        <fullName evidence="4">SDR family NAD(P)-dependent oxidoreductase</fullName>
    </submittedName>
</protein>
<evidence type="ECO:0000313" key="4">
    <source>
        <dbReference type="EMBL" id="QDB79007.1"/>
    </source>
</evidence>
<dbReference type="InterPro" id="IPR002347">
    <property type="entry name" value="SDR_fam"/>
</dbReference>
<dbReference type="PROSITE" id="PS00061">
    <property type="entry name" value="ADH_SHORT"/>
    <property type="match status" value="1"/>
</dbReference>
<dbReference type="PANTHER" id="PTHR44196">
    <property type="entry name" value="DEHYDROGENASE/REDUCTASE SDR FAMILY MEMBER 7B"/>
    <property type="match status" value="1"/>
</dbReference>
<keyword evidence="2" id="KW-0560">Oxidoreductase</keyword>
<dbReference type="InterPro" id="IPR057326">
    <property type="entry name" value="KR_dom"/>
</dbReference>
<evidence type="ECO:0000259" key="3">
    <source>
        <dbReference type="SMART" id="SM00822"/>
    </source>
</evidence>
<dbReference type="PANTHER" id="PTHR44196:SF1">
    <property type="entry name" value="DEHYDROGENASE_REDUCTASE SDR FAMILY MEMBER 7B"/>
    <property type="match status" value="1"/>
</dbReference>
<feature type="domain" description="Ketoreductase" evidence="3">
    <location>
        <begin position="7"/>
        <end position="181"/>
    </location>
</feature>
<sequence>MTTLPARRVLVTGAARGIGRAVAGALGHRDLVLTVRREDDVEPLRAEVPGAEVMVLDLADPEGIADRCAGLEVAAVVHCAGVEGVAPAGELDPALLAAVLATNLAGPVELTRVLLPGLRRSRGHVVFLNSTAVLGTFPGWAAYAASKAALRAYADTLRLEEPAVRVTSVFPGRTDTGMQHRIHAAVGRDFDPGTAMSAASVAAAVRSVLEGPDDVEVPELVLTPFTPRDG</sequence>
<dbReference type="Gene3D" id="3.40.50.720">
    <property type="entry name" value="NAD(P)-binding Rossmann-like Domain"/>
    <property type="match status" value="1"/>
</dbReference>
<dbReference type="PRINTS" id="PR00081">
    <property type="entry name" value="GDHRDH"/>
</dbReference>
<dbReference type="SMART" id="SM00822">
    <property type="entry name" value="PKS_KR"/>
    <property type="match status" value="1"/>
</dbReference>
<dbReference type="Proteomes" id="UP000313948">
    <property type="component" value="Chromosome"/>
</dbReference>
<accession>A0ABX5VKM4</accession>
<gene>
    <name evidence="4" type="ORF">FE251_06195</name>
</gene>
<comment type="similarity">
    <text evidence="1">Belongs to the short-chain dehydrogenases/reductases (SDR) family.</text>
</comment>
<dbReference type="Pfam" id="PF00106">
    <property type="entry name" value="adh_short"/>
    <property type="match status" value="1"/>
</dbReference>
<dbReference type="InterPro" id="IPR020904">
    <property type="entry name" value="Sc_DH/Rdtase_CS"/>
</dbReference>
<dbReference type="InterPro" id="IPR036291">
    <property type="entry name" value="NAD(P)-bd_dom_sf"/>
</dbReference>
<organism evidence="4 5">
    <name type="scientific">Georgenia wutianyii</name>
    <dbReference type="NCBI Taxonomy" id="2585135"/>
    <lineage>
        <taxon>Bacteria</taxon>
        <taxon>Bacillati</taxon>
        <taxon>Actinomycetota</taxon>
        <taxon>Actinomycetes</taxon>
        <taxon>Micrococcales</taxon>
        <taxon>Bogoriellaceae</taxon>
        <taxon>Georgenia</taxon>
    </lineage>
</organism>